<keyword evidence="2 5" id="KW-0812">Transmembrane</keyword>
<feature type="domain" description="Methylamine utilisation protein MauE" evidence="6">
    <location>
        <begin position="3"/>
        <end position="137"/>
    </location>
</feature>
<gene>
    <name evidence="7" type="ORF">OSR52_15685</name>
</gene>
<evidence type="ECO:0000259" key="6">
    <source>
        <dbReference type="Pfam" id="PF07291"/>
    </source>
</evidence>
<proteinExistence type="predicted"/>
<accession>A0ABT6FVL7</accession>
<comment type="subcellular location">
    <subcellularLocation>
        <location evidence="1">Membrane</location>
        <topology evidence="1">Multi-pass membrane protein</topology>
    </subcellularLocation>
</comment>
<protein>
    <submittedName>
        <fullName evidence="7">DoxX family protein</fullName>
    </submittedName>
</protein>
<dbReference type="Proteomes" id="UP001153642">
    <property type="component" value="Unassembled WGS sequence"/>
</dbReference>
<evidence type="ECO:0000256" key="1">
    <source>
        <dbReference type="ARBA" id="ARBA00004141"/>
    </source>
</evidence>
<feature type="transmembrane region" description="Helical" evidence="5">
    <location>
        <begin position="150"/>
        <end position="167"/>
    </location>
</feature>
<dbReference type="Pfam" id="PF07291">
    <property type="entry name" value="MauE"/>
    <property type="match status" value="1"/>
</dbReference>
<dbReference type="NCBIfam" id="NF045576">
    <property type="entry name" value="BT_3928_fam"/>
    <property type="match status" value="1"/>
</dbReference>
<evidence type="ECO:0000313" key="8">
    <source>
        <dbReference type="Proteomes" id="UP001153642"/>
    </source>
</evidence>
<dbReference type="InterPro" id="IPR046732">
    <property type="entry name" value="DUF6624"/>
</dbReference>
<organism evidence="7 8">
    <name type="scientific">Galbibacter pacificus</name>
    <dbReference type="NCBI Taxonomy" id="2996052"/>
    <lineage>
        <taxon>Bacteria</taxon>
        <taxon>Pseudomonadati</taxon>
        <taxon>Bacteroidota</taxon>
        <taxon>Flavobacteriia</taxon>
        <taxon>Flavobacteriales</taxon>
        <taxon>Flavobacteriaceae</taxon>
        <taxon>Galbibacter</taxon>
    </lineage>
</organism>
<reference evidence="7" key="1">
    <citation type="submission" date="2022-11" db="EMBL/GenBank/DDBJ databases">
        <title>High-quality draft genome sequence of Galbibacter sp. strain CMA-7.</title>
        <authorList>
            <person name="Wei L."/>
            <person name="Dong C."/>
            <person name="Shao Z."/>
        </authorList>
    </citation>
    <scope>NUCLEOTIDE SEQUENCE</scope>
    <source>
        <strain evidence="7">CMA-7</strain>
    </source>
</reference>
<dbReference type="Pfam" id="PF20329">
    <property type="entry name" value="DUF6624"/>
    <property type="match status" value="1"/>
</dbReference>
<keyword evidence="8" id="KW-1185">Reference proteome</keyword>
<sequence>MGKILVSIARILVGLLFIISGLIKLNDPVGFSFKLEEYFSPGVLNLDFLTPYALVIAIVIVVFETLLGVMLLLGFKPKFTTWSLLLMIFFFTFLTFYSAYYNKVTDCGCFGDAIKLTPWQSFSKDIVLLFFILILFFGRKHISTVKFAKSGTFIALALCIIYVYYVYNHLPVIDFRPYKIGANIMKGMQIPENAPKSIYEYAWKFKVNGEEKVITTNGDYPTVDGEFIDVKTTEIQKGYEPPIHDFTMEIDGEDHTEEIMDLNHVLVVVSRVINEADEKGLQAIKKVAEKAKEKGYRVIGLSASNSEQIAPVKEKYGLDFDFYFCDLTTVKTIVRSNPALLELQKGTITQKLHYNDADEFVFSKDVVKQPEINTALKKQLDSIYRLDQGIREIYYAKSKAKKDSIAKEVGIEVQEEVNDYMDKIWPVIDSTNMVAVDKIIDQYGYPGKSLVGEPTDKVAWYVIQHSPKIEEYLPMLRKEAEKGELPKRLMALMEDRYLMQQGKMQIYGTQGSYINTAEGRMPIIWPIKDPENVNTRRKEAGLDTTATVEEYGKNLFGDDFEYEVLTLEEMKKMEE</sequence>
<evidence type="ECO:0000256" key="3">
    <source>
        <dbReference type="ARBA" id="ARBA00022989"/>
    </source>
</evidence>
<dbReference type="InterPro" id="IPR009908">
    <property type="entry name" value="Methylamine_util_MauE"/>
</dbReference>
<feature type="transmembrane region" description="Helical" evidence="5">
    <location>
        <begin position="82"/>
        <end position="101"/>
    </location>
</feature>
<dbReference type="EMBL" id="JAPMUA010000006">
    <property type="protein sequence ID" value="MDG3587312.1"/>
    <property type="molecule type" value="Genomic_DNA"/>
</dbReference>
<feature type="transmembrane region" description="Helical" evidence="5">
    <location>
        <begin position="121"/>
        <end position="138"/>
    </location>
</feature>
<keyword evidence="4 5" id="KW-0472">Membrane</keyword>
<keyword evidence="3 5" id="KW-1133">Transmembrane helix</keyword>
<feature type="transmembrane region" description="Helical" evidence="5">
    <location>
        <begin position="7"/>
        <end position="25"/>
    </location>
</feature>
<name>A0ABT6FVL7_9FLAO</name>
<evidence type="ECO:0000256" key="4">
    <source>
        <dbReference type="ARBA" id="ARBA00023136"/>
    </source>
</evidence>
<evidence type="ECO:0000313" key="7">
    <source>
        <dbReference type="EMBL" id="MDG3587312.1"/>
    </source>
</evidence>
<feature type="transmembrane region" description="Helical" evidence="5">
    <location>
        <begin position="52"/>
        <end position="75"/>
    </location>
</feature>
<evidence type="ECO:0000256" key="2">
    <source>
        <dbReference type="ARBA" id="ARBA00022692"/>
    </source>
</evidence>
<evidence type="ECO:0000256" key="5">
    <source>
        <dbReference type="SAM" id="Phobius"/>
    </source>
</evidence>
<comment type="caution">
    <text evidence="7">The sequence shown here is derived from an EMBL/GenBank/DDBJ whole genome shotgun (WGS) entry which is preliminary data.</text>
</comment>